<evidence type="ECO:0000313" key="2">
    <source>
        <dbReference type="EMBL" id="NYD55411.1"/>
    </source>
</evidence>
<dbReference type="PANTHER" id="PTHR21666">
    <property type="entry name" value="PEPTIDASE-RELATED"/>
    <property type="match status" value="1"/>
</dbReference>
<dbReference type="PANTHER" id="PTHR21666:SF270">
    <property type="entry name" value="MUREIN HYDROLASE ACTIVATOR ENVC"/>
    <property type="match status" value="1"/>
</dbReference>
<dbReference type="CDD" id="cd12797">
    <property type="entry name" value="M23_peptidase"/>
    <property type="match status" value="1"/>
</dbReference>
<dbReference type="Pfam" id="PF01551">
    <property type="entry name" value="Peptidase_M23"/>
    <property type="match status" value="1"/>
</dbReference>
<dbReference type="EMBL" id="JACCBH010000001">
    <property type="protein sequence ID" value="NYD55411.1"/>
    <property type="molecule type" value="Genomic_DNA"/>
</dbReference>
<dbReference type="Proteomes" id="UP000552045">
    <property type="component" value="Unassembled WGS sequence"/>
</dbReference>
<organism evidence="2 3">
    <name type="scientific">Microbacterium pseudoresistens</name>
    <dbReference type="NCBI Taxonomy" id="640634"/>
    <lineage>
        <taxon>Bacteria</taxon>
        <taxon>Bacillati</taxon>
        <taxon>Actinomycetota</taxon>
        <taxon>Actinomycetes</taxon>
        <taxon>Micrococcales</taxon>
        <taxon>Microbacteriaceae</taxon>
        <taxon>Microbacterium</taxon>
    </lineage>
</organism>
<dbReference type="AlphaFoldDB" id="A0A7Y9EX19"/>
<gene>
    <name evidence="2" type="ORF">BKA02_002466</name>
</gene>
<reference evidence="2 3" key="1">
    <citation type="submission" date="2020-07" db="EMBL/GenBank/DDBJ databases">
        <title>Sequencing the genomes of 1000 actinobacteria strains.</title>
        <authorList>
            <person name="Klenk H.-P."/>
        </authorList>
    </citation>
    <scope>NUCLEOTIDE SEQUENCE [LARGE SCALE GENOMIC DNA]</scope>
    <source>
        <strain evidence="2 3">DSM 22185</strain>
    </source>
</reference>
<dbReference type="RefSeq" id="WP_179434466.1">
    <property type="nucleotide sequence ID" value="NZ_JACCBH010000001.1"/>
</dbReference>
<protein>
    <submittedName>
        <fullName evidence="2">Murein DD-endopeptidase MepM/ murein hydrolase activator NlpD</fullName>
    </submittedName>
</protein>
<dbReference type="InterPro" id="IPR050570">
    <property type="entry name" value="Cell_wall_metabolism_enzyme"/>
</dbReference>
<proteinExistence type="predicted"/>
<sequence length="229" mass="23595">MVKAVGASLAVGALITGVTLPIATSASQATVVGASEVVGAQSYDTGDDIRAQIGPRVDFSATSEDELKEQRARAISVALASGLPLSAAVNIPVAHEVVMPLSAGSYSLTDGFGADRPGRSHLGQDFAAPVGTPIYAAMDGCVSISSESYSGYGVSIQLESIVDGEAISTLYAHMNYGTRAVQPGDCVTAGQYLGDVGSTGYVFGSCLHFEVHLNDQPIEPMGWMRKHVA</sequence>
<dbReference type="InterPro" id="IPR016047">
    <property type="entry name" value="M23ase_b-sheet_dom"/>
</dbReference>
<dbReference type="Gene3D" id="2.70.70.10">
    <property type="entry name" value="Glucose Permease (Domain IIA)"/>
    <property type="match status" value="1"/>
</dbReference>
<name>A0A7Y9EX19_9MICO</name>
<accession>A0A7Y9EX19</accession>
<comment type="caution">
    <text evidence="2">The sequence shown here is derived from an EMBL/GenBank/DDBJ whole genome shotgun (WGS) entry which is preliminary data.</text>
</comment>
<evidence type="ECO:0000313" key="3">
    <source>
        <dbReference type="Proteomes" id="UP000552045"/>
    </source>
</evidence>
<evidence type="ECO:0000259" key="1">
    <source>
        <dbReference type="Pfam" id="PF01551"/>
    </source>
</evidence>
<feature type="domain" description="M23ase beta-sheet core" evidence="1">
    <location>
        <begin position="120"/>
        <end position="220"/>
    </location>
</feature>
<dbReference type="GO" id="GO:0004222">
    <property type="term" value="F:metalloendopeptidase activity"/>
    <property type="evidence" value="ECO:0007669"/>
    <property type="project" value="TreeGrafter"/>
</dbReference>
<dbReference type="SUPFAM" id="SSF51261">
    <property type="entry name" value="Duplicated hybrid motif"/>
    <property type="match status" value="1"/>
</dbReference>
<keyword evidence="2" id="KW-0378">Hydrolase</keyword>
<dbReference type="InterPro" id="IPR011055">
    <property type="entry name" value="Dup_hybrid_motif"/>
</dbReference>
<keyword evidence="3" id="KW-1185">Reference proteome</keyword>